<gene>
    <name evidence="2" type="ORF">FY528_08195</name>
</gene>
<sequence length="79" mass="8810">MKLLLPFFGCLLLLASCSQDREALHTPKARPASSFKTEKSNPHNKKAQRKPGESSLGLGIDMNSRNPNKFKTVKRSKNN</sequence>
<organism evidence="2 3">
    <name type="scientific">Hymenobacter lutimineralis</name>
    <dbReference type="NCBI Taxonomy" id="2606448"/>
    <lineage>
        <taxon>Bacteria</taxon>
        <taxon>Pseudomonadati</taxon>
        <taxon>Bacteroidota</taxon>
        <taxon>Cytophagia</taxon>
        <taxon>Cytophagales</taxon>
        <taxon>Hymenobacteraceae</taxon>
        <taxon>Hymenobacter</taxon>
    </lineage>
</organism>
<comment type="caution">
    <text evidence="2">The sequence shown here is derived from an EMBL/GenBank/DDBJ whole genome shotgun (WGS) entry which is preliminary data.</text>
</comment>
<protein>
    <recommendedName>
        <fullName evidence="4">Lipoprotein</fullName>
    </recommendedName>
</protein>
<proteinExistence type="predicted"/>
<dbReference type="PROSITE" id="PS51257">
    <property type="entry name" value="PROKAR_LIPOPROTEIN"/>
    <property type="match status" value="1"/>
</dbReference>
<evidence type="ECO:0000256" key="1">
    <source>
        <dbReference type="SAM" id="MobiDB-lite"/>
    </source>
</evidence>
<dbReference type="AlphaFoldDB" id="A0A5D6V6U1"/>
<evidence type="ECO:0000313" key="2">
    <source>
        <dbReference type="EMBL" id="TYZ11020.1"/>
    </source>
</evidence>
<name>A0A5D6V6U1_9BACT</name>
<keyword evidence="3" id="KW-1185">Reference proteome</keyword>
<dbReference type="EMBL" id="VTHL01000006">
    <property type="protein sequence ID" value="TYZ11020.1"/>
    <property type="molecule type" value="Genomic_DNA"/>
</dbReference>
<feature type="region of interest" description="Disordered" evidence="1">
    <location>
        <begin position="22"/>
        <end position="79"/>
    </location>
</feature>
<reference evidence="2 3" key="1">
    <citation type="submission" date="2019-08" db="EMBL/GenBank/DDBJ databases">
        <authorList>
            <person name="Seo M.-J."/>
        </authorList>
    </citation>
    <scope>NUCLEOTIDE SEQUENCE [LARGE SCALE GENOMIC DNA]</scope>
    <source>
        <strain evidence="2 3">KIGAM108</strain>
    </source>
</reference>
<dbReference type="Proteomes" id="UP000322791">
    <property type="component" value="Unassembled WGS sequence"/>
</dbReference>
<accession>A0A5D6V6U1</accession>
<dbReference type="RefSeq" id="WP_149070505.1">
    <property type="nucleotide sequence ID" value="NZ_VTHL01000006.1"/>
</dbReference>
<evidence type="ECO:0008006" key="4">
    <source>
        <dbReference type="Google" id="ProtNLM"/>
    </source>
</evidence>
<evidence type="ECO:0000313" key="3">
    <source>
        <dbReference type="Proteomes" id="UP000322791"/>
    </source>
</evidence>